<comment type="cofactor">
    <cofactor evidence="1 5">
        <name>FAD</name>
        <dbReference type="ChEBI" id="CHEBI:57692"/>
    </cofactor>
</comment>
<dbReference type="PIRSF" id="PIRSF016578">
    <property type="entry name" value="HsaA"/>
    <property type="match status" value="1"/>
</dbReference>
<evidence type="ECO:0000256" key="4">
    <source>
        <dbReference type="ARBA" id="ARBA00022827"/>
    </source>
</evidence>
<evidence type="ECO:0000256" key="2">
    <source>
        <dbReference type="ARBA" id="ARBA00009347"/>
    </source>
</evidence>
<dbReference type="SUPFAM" id="SSF56645">
    <property type="entry name" value="Acyl-CoA dehydrogenase NM domain-like"/>
    <property type="match status" value="1"/>
</dbReference>
<proteinExistence type="inferred from homology"/>
<dbReference type="InterPro" id="IPR006091">
    <property type="entry name" value="Acyl-CoA_Oxase/DH_mid-dom"/>
</dbReference>
<evidence type="ECO:0000313" key="9">
    <source>
        <dbReference type="EMBL" id="CAA9410444.1"/>
    </source>
</evidence>
<dbReference type="PANTHER" id="PTHR43831:SF1">
    <property type="entry name" value="ISOBUTYRYL-COA DEHYDROGENASE, MITOCHONDRIAL"/>
    <property type="match status" value="1"/>
</dbReference>
<dbReference type="InterPro" id="IPR052547">
    <property type="entry name" value="Mito_Isobutyryl-CoADH"/>
</dbReference>
<dbReference type="GO" id="GO:0050660">
    <property type="term" value="F:flavin adenine dinucleotide binding"/>
    <property type="evidence" value="ECO:0007669"/>
    <property type="project" value="InterPro"/>
</dbReference>
<feature type="domain" description="Acyl-CoA dehydrogenase/oxidase C-terminal" evidence="6">
    <location>
        <begin position="220"/>
        <end position="369"/>
    </location>
</feature>
<dbReference type="Pfam" id="PF02770">
    <property type="entry name" value="Acyl-CoA_dh_M"/>
    <property type="match status" value="1"/>
</dbReference>
<gene>
    <name evidence="9" type="ORF">AVDCRST_MAG60-2625</name>
</gene>
<dbReference type="EC" id="1.3.8.1" evidence="9"/>
<keyword evidence="5 9" id="KW-0560">Oxidoreductase</keyword>
<dbReference type="Gene3D" id="2.40.110.10">
    <property type="entry name" value="Butyryl-CoA Dehydrogenase, subunit A, domain 2"/>
    <property type="match status" value="1"/>
</dbReference>
<dbReference type="InterPro" id="IPR037069">
    <property type="entry name" value="AcylCoA_DH/ox_N_sf"/>
</dbReference>
<keyword evidence="4 5" id="KW-0274">FAD</keyword>
<dbReference type="EMBL" id="CADCUN010000284">
    <property type="protein sequence ID" value="CAA9410444.1"/>
    <property type="molecule type" value="Genomic_DNA"/>
</dbReference>
<dbReference type="Gene3D" id="1.20.140.10">
    <property type="entry name" value="Butyryl-CoA Dehydrogenase, subunit A, domain 3"/>
    <property type="match status" value="1"/>
</dbReference>
<dbReference type="PANTHER" id="PTHR43831">
    <property type="entry name" value="ISOBUTYRYL-COA DEHYDROGENASE"/>
    <property type="match status" value="1"/>
</dbReference>
<evidence type="ECO:0000259" key="8">
    <source>
        <dbReference type="Pfam" id="PF02771"/>
    </source>
</evidence>
<dbReference type="InterPro" id="IPR036250">
    <property type="entry name" value="AcylCo_DH-like_C"/>
</dbReference>
<dbReference type="Pfam" id="PF00441">
    <property type="entry name" value="Acyl-CoA_dh_1"/>
    <property type="match status" value="1"/>
</dbReference>
<dbReference type="GO" id="GO:0016937">
    <property type="term" value="F:short-chain fatty acyl-CoA dehydrogenase activity"/>
    <property type="evidence" value="ECO:0007669"/>
    <property type="project" value="UniProtKB-EC"/>
</dbReference>
<dbReference type="SUPFAM" id="SSF47203">
    <property type="entry name" value="Acyl-CoA dehydrogenase C-terminal domain-like"/>
    <property type="match status" value="1"/>
</dbReference>
<dbReference type="AlphaFoldDB" id="A0A6J4PAD8"/>
<dbReference type="InterPro" id="IPR009075">
    <property type="entry name" value="AcylCo_DH/oxidase_C"/>
</dbReference>
<evidence type="ECO:0000256" key="5">
    <source>
        <dbReference type="RuleBase" id="RU362125"/>
    </source>
</evidence>
<dbReference type="Pfam" id="PF02771">
    <property type="entry name" value="Acyl-CoA_dh_N"/>
    <property type="match status" value="1"/>
</dbReference>
<protein>
    <submittedName>
        <fullName evidence="9">Acyl-CoA dehydrogenase, Mycobacterial subgroup FadE16</fullName>
        <ecNumber evidence="9">1.3.8.1</ecNumber>
    </submittedName>
</protein>
<evidence type="ECO:0000256" key="1">
    <source>
        <dbReference type="ARBA" id="ARBA00001974"/>
    </source>
</evidence>
<organism evidence="9">
    <name type="scientific">uncultured Nocardioides sp</name>
    <dbReference type="NCBI Taxonomy" id="198441"/>
    <lineage>
        <taxon>Bacteria</taxon>
        <taxon>Bacillati</taxon>
        <taxon>Actinomycetota</taxon>
        <taxon>Actinomycetes</taxon>
        <taxon>Propionibacteriales</taxon>
        <taxon>Nocardioidaceae</taxon>
        <taxon>Nocardioides</taxon>
        <taxon>environmental samples</taxon>
    </lineage>
</organism>
<reference evidence="9" key="1">
    <citation type="submission" date="2020-02" db="EMBL/GenBank/DDBJ databases">
        <authorList>
            <person name="Meier V. D."/>
        </authorList>
    </citation>
    <scope>NUCLEOTIDE SEQUENCE</scope>
    <source>
        <strain evidence="9">AVDCRST_MAG60</strain>
    </source>
</reference>
<evidence type="ECO:0000259" key="6">
    <source>
        <dbReference type="Pfam" id="PF00441"/>
    </source>
</evidence>
<evidence type="ECO:0000259" key="7">
    <source>
        <dbReference type="Pfam" id="PF02770"/>
    </source>
</evidence>
<name>A0A6J4PAD8_9ACTN</name>
<dbReference type="Gene3D" id="1.10.540.10">
    <property type="entry name" value="Acyl-CoA dehydrogenase/oxidase, N-terminal domain"/>
    <property type="match status" value="1"/>
</dbReference>
<feature type="domain" description="Acyl-CoA oxidase/dehydrogenase middle" evidence="7">
    <location>
        <begin position="114"/>
        <end position="201"/>
    </location>
</feature>
<dbReference type="InterPro" id="IPR013786">
    <property type="entry name" value="AcylCoA_DH/ox_N"/>
</dbReference>
<dbReference type="InterPro" id="IPR009100">
    <property type="entry name" value="AcylCoA_DH/oxidase_NM_dom_sf"/>
</dbReference>
<comment type="similarity">
    <text evidence="2 5">Belongs to the acyl-CoA dehydrogenase family.</text>
</comment>
<keyword evidence="3 5" id="KW-0285">Flavoprotein</keyword>
<dbReference type="CDD" id="cd00567">
    <property type="entry name" value="ACAD"/>
    <property type="match status" value="1"/>
</dbReference>
<sequence>MTIADASPLVAIDDIVNDTIAPGALDVDRTGEFPRADLEALAASGALGLLSSPDVGGAGGSLPDVADLLERIAKADASTAMVVLMHYAAVSVIEPHGPDDVRREIAQGRHLSTLAFSEAGSRSHFWTPVSTATAAGDEVRLDATKSWVTSAHEADSYVWSSRPVAAEGPMTLWLVPRGTEGVRVAGEFDGFGLRGNGSLPMVAEGAVVPDSARLGEDGAGLDIALGAVLPTFLIGNAAVSLGLMESLVEEGAAHLTATRLEHLGQTLAEQPAKRLAFAALRTRVDQTRAFLADTLAAVSSGRPDATLRVLQVKAVAAEAAAEVGDGILRLCGGAAFRKELGIERRYRDALAARVMAPTTEALHDFVGRANLGLPLFGGA</sequence>
<evidence type="ECO:0000256" key="3">
    <source>
        <dbReference type="ARBA" id="ARBA00022630"/>
    </source>
</evidence>
<dbReference type="InterPro" id="IPR046373">
    <property type="entry name" value="Acyl-CoA_Oxase/DH_mid-dom_sf"/>
</dbReference>
<accession>A0A6J4PAD8</accession>
<feature type="domain" description="Acyl-CoA dehydrogenase/oxidase N-terminal" evidence="8">
    <location>
        <begin position="12"/>
        <end position="104"/>
    </location>
</feature>